<sequence length="161" mass="17565">MSSLLLFINQVAGWFLFAIILIIPGIIAATFWTPFLVSERLRALFRKLPPTNSVFSSYIIAGISASLPYIIGFLVILAVGDVDNTQVSNSLITMSLLLFMVYTIGLPFIGVILLPRIGVDWDPHNYSVSTWILLAAGGAWYAILFTIPLAAFAFLLALPTG</sequence>
<dbReference type="Pfam" id="PF26494">
    <property type="entry name" value="DUF8162"/>
    <property type="match status" value="1"/>
</dbReference>
<organism evidence="3 4">
    <name type="scientific">Methanohalobium evestigatum (strain ATCC BAA-1072 / DSM 3721 / NBRC 107634 / OCM 161 / Z-7303)</name>
    <dbReference type="NCBI Taxonomy" id="644295"/>
    <lineage>
        <taxon>Archaea</taxon>
        <taxon>Methanobacteriati</taxon>
        <taxon>Methanobacteriota</taxon>
        <taxon>Stenosarchaea group</taxon>
        <taxon>Methanomicrobia</taxon>
        <taxon>Methanosarcinales</taxon>
        <taxon>Methanosarcinaceae</taxon>
        <taxon>Methanohalobium</taxon>
    </lineage>
</organism>
<feature type="transmembrane region" description="Helical" evidence="1">
    <location>
        <begin position="91"/>
        <end position="119"/>
    </location>
</feature>
<name>D7E6R5_METEZ</name>
<feature type="transmembrane region" description="Helical" evidence="1">
    <location>
        <begin position="12"/>
        <end position="37"/>
    </location>
</feature>
<dbReference type="InterPro" id="IPR058476">
    <property type="entry name" value="DUF8162"/>
</dbReference>
<evidence type="ECO:0000313" key="4">
    <source>
        <dbReference type="Proteomes" id="UP000000391"/>
    </source>
</evidence>
<dbReference type="RefSeq" id="WP_013193855.1">
    <property type="nucleotide sequence ID" value="NC_014253.1"/>
</dbReference>
<dbReference type="Proteomes" id="UP000000391">
    <property type="component" value="Chromosome"/>
</dbReference>
<accession>D7E6R5</accession>
<gene>
    <name evidence="3" type="ordered locus">Metev_0363</name>
</gene>
<dbReference type="HOGENOM" id="CLU_1615286_0_0_2"/>
<dbReference type="AlphaFoldDB" id="D7E6R5"/>
<feature type="domain" description="DUF8162" evidence="2">
    <location>
        <begin position="13"/>
        <end position="160"/>
    </location>
</feature>
<evidence type="ECO:0000256" key="1">
    <source>
        <dbReference type="SAM" id="Phobius"/>
    </source>
</evidence>
<dbReference type="GeneID" id="9345980"/>
<proteinExistence type="predicted"/>
<keyword evidence="4" id="KW-1185">Reference proteome</keyword>
<keyword evidence="1" id="KW-1133">Transmembrane helix</keyword>
<dbReference type="KEGG" id="mev:Metev_0363"/>
<dbReference type="EMBL" id="CP002069">
    <property type="protein sequence ID" value="ADI73287.1"/>
    <property type="molecule type" value="Genomic_DNA"/>
</dbReference>
<evidence type="ECO:0000313" key="3">
    <source>
        <dbReference type="EMBL" id="ADI73287.1"/>
    </source>
</evidence>
<dbReference type="OrthoDB" id="328904at2157"/>
<feature type="transmembrane region" description="Helical" evidence="1">
    <location>
        <begin position="58"/>
        <end position="79"/>
    </location>
</feature>
<evidence type="ECO:0000259" key="2">
    <source>
        <dbReference type="Pfam" id="PF26494"/>
    </source>
</evidence>
<keyword evidence="1" id="KW-0812">Transmembrane</keyword>
<protein>
    <recommendedName>
        <fullName evidence="2">DUF8162 domain-containing protein</fullName>
    </recommendedName>
</protein>
<reference evidence="3 4" key="1">
    <citation type="submission" date="2010-06" db="EMBL/GenBank/DDBJ databases">
        <title>Complete sequence chromosome of Methanohalobium evestigatum Z-7303.</title>
        <authorList>
            <consortium name="US DOE Joint Genome Institute"/>
            <person name="Lucas S."/>
            <person name="Copeland A."/>
            <person name="Lapidus A."/>
            <person name="Cheng J.-F."/>
            <person name="Bruce D."/>
            <person name="Goodwin L."/>
            <person name="Pitluck S."/>
            <person name="Saunders E."/>
            <person name="Detter J.C."/>
            <person name="Han C."/>
            <person name="Tapia R."/>
            <person name="Land M."/>
            <person name="Hauser L."/>
            <person name="Kyrpides N."/>
            <person name="Mikhailova N."/>
            <person name="Sieprawska-Lupa M."/>
            <person name="Whitman W.B."/>
            <person name="Anderson I."/>
            <person name="Woyke T."/>
        </authorList>
    </citation>
    <scope>NUCLEOTIDE SEQUENCE [LARGE SCALE GENOMIC DNA]</scope>
    <source>
        <strain evidence="4">ATCC BAA-1072 / DSM 3721 / NBRC 107634 / OCM 161 / Z-7303</strain>
    </source>
</reference>
<feature type="transmembrane region" description="Helical" evidence="1">
    <location>
        <begin position="131"/>
        <end position="158"/>
    </location>
</feature>
<keyword evidence="1" id="KW-0472">Membrane</keyword>